<feature type="compositionally biased region" description="Polar residues" evidence="1">
    <location>
        <begin position="53"/>
        <end position="67"/>
    </location>
</feature>
<evidence type="ECO:0008006" key="4">
    <source>
        <dbReference type="Google" id="ProtNLM"/>
    </source>
</evidence>
<proteinExistence type="predicted"/>
<feature type="compositionally biased region" description="Pro residues" evidence="1">
    <location>
        <begin position="74"/>
        <end position="84"/>
    </location>
</feature>
<evidence type="ECO:0000313" key="2">
    <source>
        <dbReference type="EMBL" id="GAT45089.1"/>
    </source>
</evidence>
<feature type="compositionally biased region" description="Acidic residues" evidence="1">
    <location>
        <begin position="95"/>
        <end position="116"/>
    </location>
</feature>
<evidence type="ECO:0000313" key="3">
    <source>
        <dbReference type="Proteomes" id="UP000815677"/>
    </source>
</evidence>
<protein>
    <recommendedName>
        <fullName evidence="4">BZIP domain-containing protein</fullName>
    </recommendedName>
</protein>
<dbReference type="EMBL" id="DF840754">
    <property type="protein sequence ID" value="GAT45089.1"/>
    <property type="molecule type" value="Genomic_DNA"/>
</dbReference>
<keyword evidence="3" id="KW-1185">Reference proteome</keyword>
<name>A0ABQ0L1Q2_MYCCL</name>
<feature type="region of interest" description="Disordered" evidence="1">
    <location>
        <begin position="177"/>
        <end position="198"/>
    </location>
</feature>
<reference evidence="2" key="1">
    <citation type="submission" date="2014-09" db="EMBL/GenBank/DDBJ databases">
        <title>Genome sequence of the luminous mushroom Mycena chlorophos for searching fungal bioluminescence genes.</title>
        <authorList>
            <person name="Tanaka Y."/>
            <person name="Kasuga D."/>
            <person name="Oba Y."/>
            <person name="Hase S."/>
            <person name="Sato K."/>
            <person name="Oba Y."/>
            <person name="Sakakibara Y."/>
        </authorList>
    </citation>
    <scope>NUCLEOTIDE SEQUENCE</scope>
</reference>
<gene>
    <name evidence="2" type="ORF">MCHLO_02682</name>
</gene>
<organism evidence="2 3">
    <name type="scientific">Mycena chlorophos</name>
    <name type="common">Agaric fungus</name>
    <name type="synonym">Agaricus chlorophos</name>
    <dbReference type="NCBI Taxonomy" id="658473"/>
    <lineage>
        <taxon>Eukaryota</taxon>
        <taxon>Fungi</taxon>
        <taxon>Dikarya</taxon>
        <taxon>Basidiomycota</taxon>
        <taxon>Agaricomycotina</taxon>
        <taxon>Agaricomycetes</taxon>
        <taxon>Agaricomycetidae</taxon>
        <taxon>Agaricales</taxon>
        <taxon>Marasmiineae</taxon>
        <taxon>Mycenaceae</taxon>
        <taxon>Mycena</taxon>
    </lineage>
</organism>
<feature type="compositionally biased region" description="Polar residues" evidence="1">
    <location>
        <begin position="188"/>
        <end position="198"/>
    </location>
</feature>
<accession>A0ABQ0L1Q2</accession>
<feature type="region of interest" description="Disordered" evidence="1">
    <location>
        <begin position="1"/>
        <end position="145"/>
    </location>
</feature>
<sequence>MPPKRNHNKPSAAAHSSGPPAPPARPTRLITAAPEPSTSSKGKQTPRPRHTRSSAATAQPPMSTAGTSQRHPSQRPPSDSPPSSPVLGKRTRRDDEEDDEDEGDAEDEGDVDDDVENIWVDRRRKRKRYYGADNTSAARQQRHREAEARYQQRNAKVCSARSSAWNKAQRDTVIRLGGPENDERLRQNRTQVKASRKK</sequence>
<evidence type="ECO:0000256" key="1">
    <source>
        <dbReference type="SAM" id="MobiDB-lite"/>
    </source>
</evidence>
<dbReference type="Proteomes" id="UP000815677">
    <property type="component" value="Unassembled WGS sequence"/>
</dbReference>